<keyword evidence="3 12" id="KW-0813">Transport</keyword>
<sequence length="224" mass="26005">MAKNRNFSKAVRKTFDDFSENSSLHGFHYLTPRCDRTLLERCIWWIVQLLAIFCVIRLVLFSWNEFMANPTVITLENSNYPIRYVDFPGISICNLNKISRKRAFKYAQYLAAKGNYSLERMIDLVNHFGKMYDFGAVQSDEILVDYQTILESFDKHNGNESFNPYATLKKLAPPCTELISDCFWGGTKYDCQDLFVYEATMEGFCCVFNYVPALDIAQKVSKIM</sequence>
<evidence type="ECO:0000256" key="12">
    <source>
        <dbReference type="RuleBase" id="RU000679"/>
    </source>
</evidence>
<feature type="transmembrane region" description="Helical" evidence="13">
    <location>
        <begin position="42"/>
        <end position="63"/>
    </location>
</feature>
<name>A0A8K0GGR3_IGNLU</name>
<keyword evidence="9 13" id="KW-0472">Membrane</keyword>
<dbReference type="InterPro" id="IPR001873">
    <property type="entry name" value="ENaC"/>
</dbReference>
<reference evidence="14" key="1">
    <citation type="submission" date="2019-08" db="EMBL/GenBank/DDBJ databases">
        <title>The genome of the North American firefly Photinus pyralis.</title>
        <authorList>
            <consortium name="Photinus pyralis genome working group"/>
            <person name="Fallon T.R."/>
            <person name="Sander Lower S.E."/>
            <person name="Weng J.-K."/>
        </authorList>
    </citation>
    <scope>NUCLEOTIDE SEQUENCE</scope>
    <source>
        <strain evidence="14">TRF0915ILg1</strain>
        <tissue evidence="14">Whole body</tissue>
    </source>
</reference>
<evidence type="ECO:0000256" key="3">
    <source>
        <dbReference type="ARBA" id="ARBA00022448"/>
    </source>
</evidence>
<organism evidence="14 15">
    <name type="scientific">Ignelater luminosus</name>
    <name type="common">Cucubano</name>
    <name type="synonym">Pyrophorus luminosus</name>
    <dbReference type="NCBI Taxonomy" id="2038154"/>
    <lineage>
        <taxon>Eukaryota</taxon>
        <taxon>Metazoa</taxon>
        <taxon>Ecdysozoa</taxon>
        <taxon>Arthropoda</taxon>
        <taxon>Hexapoda</taxon>
        <taxon>Insecta</taxon>
        <taxon>Pterygota</taxon>
        <taxon>Neoptera</taxon>
        <taxon>Endopterygota</taxon>
        <taxon>Coleoptera</taxon>
        <taxon>Polyphaga</taxon>
        <taxon>Elateriformia</taxon>
        <taxon>Elateroidea</taxon>
        <taxon>Elateridae</taxon>
        <taxon>Agrypninae</taxon>
        <taxon>Pyrophorini</taxon>
        <taxon>Ignelater</taxon>
    </lineage>
</organism>
<keyword evidence="8 12" id="KW-0406">Ion transport</keyword>
<evidence type="ECO:0000256" key="2">
    <source>
        <dbReference type="ARBA" id="ARBA00007193"/>
    </source>
</evidence>
<dbReference type="PANTHER" id="PTHR11690:SF288">
    <property type="entry name" value="AMILORIDE-SENSITIVE NA+ CHANNEL-RELATED"/>
    <property type="match status" value="1"/>
</dbReference>
<proteinExistence type="inferred from homology"/>
<comment type="caution">
    <text evidence="14">The sequence shown here is derived from an EMBL/GenBank/DDBJ whole genome shotgun (WGS) entry which is preliminary data.</text>
</comment>
<comment type="subcellular location">
    <subcellularLocation>
        <location evidence="1">Membrane</location>
        <topology evidence="1">Multi-pass membrane protein</topology>
    </subcellularLocation>
</comment>
<dbReference type="Pfam" id="PF00858">
    <property type="entry name" value="ASC"/>
    <property type="match status" value="1"/>
</dbReference>
<dbReference type="Gene3D" id="2.60.470.10">
    <property type="entry name" value="Acid-sensing ion channels like domains"/>
    <property type="match status" value="1"/>
</dbReference>
<keyword evidence="4 12" id="KW-0894">Sodium channel</keyword>
<evidence type="ECO:0000256" key="10">
    <source>
        <dbReference type="ARBA" id="ARBA00023201"/>
    </source>
</evidence>
<keyword evidence="6 13" id="KW-1133">Transmembrane helix</keyword>
<dbReference type="AlphaFoldDB" id="A0A8K0GGR3"/>
<evidence type="ECO:0000256" key="8">
    <source>
        <dbReference type="ARBA" id="ARBA00023065"/>
    </source>
</evidence>
<evidence type="ECO:0000313" key="15">
    <source>
        <dbReference type="Proteomes" id="UP000801492"/>
    </source>
</evidence>
<keyword evidence="10 12" id="KW-0739">Sodium transport</keyword>
<gene>
    <name evidence="14" type="ORF">ILUMI_07554</name>
</gene>
<dbReference type="Proteomes" id="UP000801492">
    <property type="component" value="Unassembled WGS sequence"/>
</dbReference>
<accession>A0A8K0GGR3</accession>
<protein>
    <submittedName>
        <fullName evidence="14">Uncharacterized protein</fullName>
    </submittedName>
</protein>
<keyword evidence="15" id="KW-1185">Reference proteome</keyword>
<evidence type="ECO:0000256" key="1">
    <source>
        <dbReference type="ARBA" id="ARBA00004141"/>
    </source>
</evidence>
<evidence type="ECO:0000256" key="4">
    <source>
        <dbReference type="ARBA" id="ARBA00022461"/>
    </source>
</evidence>
<evidence type="ECO:0000256" key="7">
    <source>
        <dbReference type="ARBA" id="ARBA00023053"/>
    </source>
</evidence>
<comment type="similarity">
    <text evidence="2 12">Belongs to the amiloride-sensitive sodium channel (TC 1.A.6) family.</text>
</comment>
<evidence type="ECO:0000256" key="13">
    <source>
        <dbReference type="SAM" id="Phobius"/>
    </source>
</evidence>
<dbReference type="PANTHER" id="PTHR11690">
    <property type="entry name" value="AMILORIDE-SENSITIVE SODIUM CHANNEL-RELATED"/>
    <property type="match status" value="1"/>
</dbReference>
<dbReference type="EMBL" id="VTPC01003379">
    <property type="protein sequence ID" value="KAF2898621.1"/>
    <property type="molecule type" value="Genomic_DNA"/>
</dbReference>
<evidence type="ECO:0000313" key="14">
    <source>
        <dbReference type="EMBL" id="KAF2898621.1"/>
    </source>
</evidence>
<evidence type="ECO:0000256" key="6">
    <source>
        <dbReference type="ARBA" id="ARBA00022989"/>
    </source>
</evidence>
<keyword evidence="5 12" id="KW-0812">Transmembrane</keyword>
<keyword evidence="7" id="KW-0915">Sodium</keyword>
<evidence type="ECO:0000256" key="5">
    <source>
        <dbReference type="ARBA" id="ARBA00022692"/>
    </source>
</evidence>
<dbReference type="OrthoDB" id="6780489at2759"/>
<evidence type="ECO:0000256" key="11">
    <source>
        <dbReference type="ARBA" id="ARBA00023303"/>
    </source>
</evidence>
<dbReference type="GO" id="GO:0015280">
    <property type="term" value="F:ligand-gated sodium channel activity"/>
    <property type="evidence" value="ECO:0007669"/>
    <property type="project" value="TreeGrafter"/>
</dbReference>
<dbReference type="GO" id="GO:0005886">
    <property type="term" value="C:plasma membrane"/>
    <property type="evidence" value="ECO:0007669"/>
    <property type="project" value="TreeGrafter"/>
</dbReference>
<evidence type="ECO:0000256" key="9">
    <source>
        <dbReference type="ARBA" id="ARBA00023136"/>
    </source>
</evidence>
<keyword evidence="11 12" id="KW-0407">Ion channel</keyword>